<dbReference type="Proteomes" id="UP001172457">
    <property type="component" value="Unassembled WGS sequence"/>
</dbReference>
<dbReference type="GO" id="GO:0004519">
    <property type="term" value="F:endonuclease activity"/>
    <property type="evidence" value="ECO:0007669"/>
    <property type="project" value="UniProtKB-KW"/>
</dbReference>
<evidence type="ECO:0000256" key="2">
    <source>
        <dbReference type="ARBA" id="ARBA00022679"/>
    </source>
</evidence>
<dbReference type="PROSITE" id="PS50994">
    <property type="entry name" value="INTEGRASE"/>
    <property type="match status" value="1"/>
</dbReference>
<comment type="caution">
    <text evidence="10">The sequence shown here is derived from an EMBL/GenBank/DDBJ whole genome shotgun (WGS) entry which is preliminary data.</text>
</comment>
<evidence type="ECO:0000259" key="9">
    <source>
        <dbReference type="PROSITE" id="PS50994"/>
    </source>
</evidence>
<keyword evidence="2" id="KW-0808">Transferase</keyword>
<evidence type="ECO:0000256" key="4">
    <source>
        <dbReference type="ARBA" id="ARBA00022722"/>
    </source>
</evidence>
<reference evidence="10" key="1">
    <citation type="submission" date="2023-03" db="EMBL/GenBank/DDBJ databases">
        <title>Chromosome-scale reference genome and RAD-based genetic map of yellow starthistle (Centaurea solstitialis) reveal putative structural variation and QTLs associated with invader traits.</title>
        <authorList>
            <person name="Reatini B."/>
            <person name="Cang F.A."/>
            <person name="Jiang Q."/>
            <person name="Mckibben M.T.W."/>
            <person name="Barker M.S."/>
            <person name="Rieseberg L.H."/>
            <person name="Dlugosch K.M."/>
        </authorList>
    </citation>
    <scope>NUCLEOTIDE SEQUENCE</scope>
    <source>
        <strain evidence="10">CAN-66</strain>
        <tissue evidence="10">Leaf</tissue>
    </source>
</reference>
<dbReference type="InterPro" id="IPR050951">
    <property type="entry name" value="Retrovirus_Pol_polyprotein"/>
</dbReference>
<keyword evidence="6" id="KW-0378">Hydrolase</keyword>
<dbReference type="FunFam" id="3.30.70.270:FF:000020">
    <property type="entry name" value="Transposon Tf2-6 polyprotein-like Protein"/>
    <property type="match status" value="1"/>
</dbReference>
<sequence length="1801" mass="204783">MPRLQHGELLPLDPEIERTVKRRRRGRTGRNRNMAGNPPPQEETTITIADNKERGIRDYALPEFGQLQSGILKPPVDATVHFEPKPVMFQMISAMGQFAGLASEDPHSHLKSFLEMTDHFRIRGITTEHLRLTLFSYTLKDQAKVWLNSQPPHSINSWTSLAEKFLKKYYPPTRNVKFRNEILMFQQYEDEAVSDAWERFKELLRRCPHHGIPHCIQMETFYNSLTFAAKGNLDATAGGAFLSKTYTETVDILEKIARNNTDWSNPRALAPKRPSEFNENDAITTLNAQILALTNLVKNNLNINETNQVQAVTSSEKEMCVFCGNNHTYENCPNNPASVNFVGNYSKNSPFSQTYNSNRRNHPNLSYKNPGIQPHGANHFQNQQNPPGFHQGAPQNFQSGQSSQMHQRSQNASDGNGSIESLLKGFINQTNATLRGFETQLGQFANELRNRPPGTLPSDTETPKGKEHVKAVTIVEIGPEIMSTEQPCHTETRHAFDRENFPGLFSIVETPQEPESVPKTAALPSSNAAKTPVQTVQKSNQPVVDLRELPFPQRLKAKNMDTQFKKFLDIFKQLHINIPLVEALEQMPNYVKFLKDILNKKRRLSEFETVALTKECSALLTCKIPPKLKDPGSFTIPCSIGGKEVGHALCDLGASVNLMPLSVFNKLEIGEVRPTTVTLQLADRSIVYPKGKIEDILVQVDKFIFPADFLVLDFEADRSCPIIVGRPFLATGRALIDVQKGELTMRVNDQQVTFNLFKTLKYNGNFEDCSAIYTSSDDLEINSISCPLSGDNLTTEVNCADNFENTELENTEVEVLAAFEQLDFSERSVQPPSIVKAPDLDLKPLPSHLKYAYLMEEDKLPVIISSNLSCEQEEKLIKLLQNHKKAIGWTIADIRGISPTLCQHKIILEENSIGKVQPQRRLNPIMKEVVKKEILKWLDAGIIYPISSSGWVSPVQCVPKKGGTTVITNEKNEPISTRTVTGWRICMDYRQLNLATKKDHFPLPFIDQMLDRLAGKEFYCFLDGYSGYNQIHIAPEDQEKTTFTCPFGTFAFRRMPFGLCNAPATFQRCMMSIFSDMIEDTMEVFMDDFSVIGTSFENCLENLKKSLERCETHDLILNWEKCHFMVQEGIVLGHLVSKRGLEVDKAKIEVIMQLPEPSTVKGIRSFLGHAGFYRRFIKDFSKISKPLCNLLHVDQPFDFTSECTKAFETLKKALVTAPIVIAPNWALPFEVMCDASDWAVGAVLGQKVNKIFHPIYYASKTLIDAQLNYTTTEKELLAVVFAFDRFRSYLIGTKVIVHTDHSAIKYLFNKTDAKPRLIRWVLLLQEFNIEVIDRKGTDNQVADHLSRIEGIVSTGGNHAIKEFFPDEHVLSIQHHFESNVPWYADIANYLASGLKPYGLNGQRLKKFLYDCKQYFWDDPSLFKIGADQMVRRCVPNFEMKNLLRACHDSPYGGHFGGQRTAAKVLQSGFFWPTLFKDAFEFVKSCDACQRTGNLSQRNEMPLNNILEVELFDVWGIDFMGPFPMSFNNQFILVAVDYVSKWVEASACPRNDAKTVINFLQKNIFSRFGTPRALISDEGTHFVNKMLSTVLEKYNIRHKISTAYHPQTNGLAELSNREIKSILEKVVKPDRKDWSLKLDDALWAYRTAYKTPLGMSPYRLVFGKACHLPLELEYKAFWATKELNFSENAVGEKRKLQLCELEELRFHAYENAKIYKEKTKFWHDRRIINRTFEKDQQVLLFNSRLKLFPGKLKSRWSGPFTIAEVGNFGTVDLVNPQDGSIFRVNGHRVKHFLPEGMPKPAI</sequence>
<protein>
    <recommendedName>
        <fullName evidence="1">RNA-directed DNA polymerase</fullName>
        <ecNumber evidence="1">2.7.7.49</ecNumber>
    </recommendedName>
</protein>
<dbReference type="Pfam" id="PF17917">
    <property type="entry name" value="RT_RNaseH"/>
    <property type="match status" value="1"/>
</dbReference>
<dbReference type="Gene3D" id="1.10.340.70">
    <property type="match status" value="1"/>
</dbReference>
<dbReference type="CDD" id="cd09274">
    <property type="entry name" value="RNase_HI_RT_Ty3"/>
    <property type="match status" value="1"/>
</dbReference>
<dbReference type="InterPro" id="IPR021109">
    <property type="entry name" value="Peptidase_aspartic_dom_sf"/>
</dbReference>
<dbReference type="EC" id="2.7.7.49" evidence="1"/>
<dbReference type="InterPro" id="IPR041373">
    <property type="entry name" value="RT_RNaseH"/>
</dbReference>
<feature type="domain" description="Integrase catalytic" evidence="9">
    <location>
        <begin position="1497"/>
        <end position="1664"/>
    </location>
</feature>
<dbReference type="InterPro" id="IPR036397">
    <property type="entry name" value="RNaseH_sf"/>
</dbReference>
<evidence type="ECO:0000256" key="6">
    <source>
        <dbReference type="ARBA" id="ARBA00022801"/>
    </source>
</evidence>
<dbReference type="GO" id="GO:0015074">
    <property type="term" value="P:DNA integration"/>
    <property type="evidence" value="ECO:0007669"/>
    <property type="project" value="InterPro"/>
</dbReference>
<dbReference type="InterPro" id="IPR041588">
    <property type="entry name" value="Integrase_H2C2"/>
</dbReference>
<name>A0AA38S2U8_9ASTR</name>
<accession>A0AA38S2U8</accession>
<dbReference type="SUPFAM" id="SSF53098">
    <property type="entry name" value="Ribonuclease H-like"/>
    <property type="match status" value="1"/>
</dbReference>
<evidence type="ECO:0000256" key="7">
    <source>
        <dbReference type="ARBA" id="ARBA00022918"/>
    </source>
</evidence>
<dbReference type="PANTHER" id="PTHR37984:SF5">
    <property type="entry name" value="PROTEIN NYNRIN-LIKE"/>
    <property type="match status" value="1"/>
</dbReference>
<dbReference type="GO" id="GO:0003964">
    <property type="term" value="F:RNA-directed DNA polymerase activity"/>
    <property type="evidence" value="ECO:0007669"/>
    <property type="project" value="UniProtKB-KW"/>
</dbReference>
<dbReference type="Gene3D" id="2.40.70.10">
    <property type="entry name" value="Acid Proteases"/>
    <property type="match status" value="1"/>
</dbReference>
<dbReference type="GO" id="GO:0016787">
    <property type="term" value="F:hydrolase activity"/>
    <property type="evidence" value="ECO:0007669"/>
    <property type="project" value="UniProtKB-KW"/>
</dbReference>
<keyword evidence="5" id="KW-0255">Endonuclease</keyword>
<feature type="compositionally biased region" description="Polar residues" evidence="8">
    <location>
        <begin position="350"/>
        <end position="367"/>
    </location>
</feature>
<evidence type="ECO:0000313" key="10">
    <source>
        <dbReference type="EMBL" id="KAJ9535200.1"/>
    </source>
</evidence>
<dbReference type="InterPro" id="IPR012337">
    <property type="entry name" value="RNaseH-like_sf"/>
</dbReference>
<dbReference type="InterPro" id="IPR000477">
    <property type="entry name" value="RT_dom"/>
</dbReference>
<evidence type="ECO:0000256" key="5">
    <source>
        <dbReference type="ARBA" id="ARBA00022759"/>
    </source>
</evidence>
<dbReference type="Pfam" id="PF00665">
    <property type="entry name" value="rve"/>
    <property type="match status" value="1"/>
</dbReference>
<dbReference type="GO" id="GO:0003676">
    <property type="term" value="F:nucleic acid binding"/>
    <property type="evidence" value="ECO:0007669"/>
    <property type="project" value="InterPro"/>
</dbReference>
<dbReference type="EMBL" id="JARYMX010000527">
    <property type="protein sequence ID" value="KAJ9535200.1"/>
    <property type="molecule type" value="Genomic_DNA"/>
</dbReference>
<dbReference type="SUPFAM" id="SSF56672">
    <property type="entry name" value="DNA/RNA polymerases"/>
    <property type="match status" value="1"/>
</dbReference>
<dbReference type="InterPro" id="IPR001584">
    <property type="entry name" value="Integrase_cat-core"/>
</dbReference>
<organism evidence="10 11">
    <name type="scientific">Centaurea solstitialis</name>
    <name type="common">yellow star-thistle</name>
    <dbReference type="NCBI Taxonomy" id="347529"/>
    <lineage>
        <taxon>Eukaryota</taxon>
        <taxon>Viridiplantae</taxon>
        <taxon>Streptophyta</taxon>
        <taxon>Embryophyta</taxon>
        <taxon>Tracheophyta</taxon>
        <taxon>Spermatophyta</taxon>
        <taxon>Magnoliopsida</taxon>
        <taxon>eudicotyledons</taxon>
        <taxon>Gunneridae</taxon>
        <taxon>Pentapetalae</taxon>
        <taxon>asterids</taxon>
        <taxon>campanulids</taxon>
        <taxon>Asterales</taxon>
        <taxon>Asteraceae</taxon>
        <taxon>Carduoideae</taxon>
        <taxon>Cardueae</taxon>
        <taxon>Centaureinae</taxon>
        <taxon>Centaurea</taxon>
    </lineage>
</organism>
<dbReference type="InterPro" id="IPR005162">
    <property type="entry name" value="Retrotrans_gag_dom"/>
</dbReference>
<gene>
    <name evidence="10" type="ORF">OSB04_un001720</name>
</gene>
<evidence type="ECO:0000256" key="3">
    <source>
        <dbReference type="ARBA" id="ARBA00022695"/>
    </source>
</evidence>
<dbReference type="Pfam" id="PF03732">
    <property type="entry name" value="Retrotrans_gag"/>
    <property type="match status" value="1"/>
</dbReference>
<proteinExistence type="predicted"/>
<dbReference type="FunFam" id="3.10.20.370:FF:000001">
    <property type="entry name" value="Retrovirus-related Pol polyprotein from transposon 17.6-like protein"/>
    <property type="match status" value="1"/>
</dbReference>
<dbReference type="InterPro" id="IPR043128">
    <property type="entry name" value="Rev_trsase/Diguanyl_cyclase"/>
</dbReference>
<dbReference type="Pfam" id="PF17921">
    <property type="entry name" value="Integrase_H2C2"/>
    <property type="match status" value="1"/>
</dbReference>
<feature type="region of interest" description="Disordered" evidence="8">
    <location>
        <begin position="22"/>
        <end position="44"/>
    </location>
</feature>
<evidence type="ECO:0000313" key="11">
    <source>
        <dbReference type="Proteomes" id="UP001172457"/>
    </source>
</evidence>
<dbReference type="Gene3D" id="3.30.70.270">
    <property type="match status" value="2"/>
</dbReference>
<dbReference type="PANTHER" id="PTHR37984">
    <property type="entry name" value="PROTEIN CBG26694"/>
    <property type="match status" value="1"/>
</dbReference>
<keyword evidence="11" id="KW-1185">Reference proteome</keyword>
<dbReference type="Pfam" id="PF00078">
    <property type="entry name" value="RVT_1"/>
    <property type="match status" value="1"/>
</dbReference>
<feature type="compositionally biased region" description="Polar residues" evidence="8">
    <location>
        <begin position="393"/>
        <end position="417"/>
    </location>
</feature>
<dbReference type="Gene3D" id="3.30.420.10">
    <property type="entry name" value="Ribonuclease H-like superfamily/Ribonuclease H"/>
    <property type="match status" value="1"/>
</dbReference>
<keyword evidence="3" id="KW-0548">Nucleotidyltransferase</keyword>
<evidence type="ECO:0000256" key="8">
    <source>
        <dbReference type="SAM" id="MobiDB-lite"/>
    </source>
</evidence>
<keyword evidence="4" id="KW-0540">Nuclease</keyword>
<evidence type="ECO:0000256" key="1">
    <source>
        <dbReference type="ARBA" id="ARBA00012493"/>
    </source>
</evidence>
<feature type="region of interest" description="Disordered" evidence="8">
    <location>
        <begin position="447"/>
        <end position="467"/>
    </location>
</feature>
<dbReference type="CDD" id="cd01647">
    <property type="entry name" value="RT_LTR"/>
    <property type="match status" value="1"/>
</dbReference>
<feature type="region of interest" description="Disordered" evidence="8">
    <location>
        <begin position="350"/>
        <end position="417"/>
    </location>
</feature>
<dbReference type="CDD" id="cd00303">
    <property type="entry name" value="retropepsin_like"/>
    <property type="match status" value="1"/>
</dbReference>
<dbReference type="Gene3D" id="3.10.10.10">
    <property type="entry name" value="HIV Type 1 Reverse Transcriptase, subunit A, domain 1"/>
    <property type="match status" value="1"/>
</dbReference>
<dbReference type="InterPro" id="IPR043502">
    <property type="entry name" value="DNA/RNA_pol_sf"/>
</dbReference>
<keyword evidence="7" id="KW-0695">RNA-directed DNA polymerase</keyword>